<dbReference type="PANTHER" id="PTHR43393">
    <property type="entry name" value="CYTOKININ RIBOSIDE 5'-MONOPHOSPHATE PHOSPHORIBOHYDROLASE"/>
    <property type="match status" value="1"/>
</dbReference>
<accession>Q0AHB7</accession>
<dbReference type="Proteomes" id="UP000001966">
    <property type="component" value="Chromosome"/>
</dbReference>
<dbReference type="GO" id="GO:0008714">
    <property type="term" value="F:AMP nucleosidase activity"/>
    <property type="evidence" value="ECO:0007669"/>
    <property type="project" value="UniProtKB-EC"/>
</dbReference>
<evidence type="ECO:0000313" key="4">
    <source>
        <dbReference type="EMBL" id="ABI59265.1"/>
    </source>
</evidence>
<dbReference type="KEGG" id="net:Neut_1006"/>
<evidence type="ECO:0000256" key="1">
    <source>
        <dbReference type="ARBA" id="ARBA00000274"/>
    </source>
</evidence>
<dbReference type="InterPro" id="IPR031100">
    <property type="entry name" value="LOG_fam"/>
</dbReference>
<comment type="catalytic activity">
    <reaction evidence="1">
        <text>AMP + H2O = D-ribose 5-phosphate + adenine</text>
        <dbReference type="Rhea" id="RHEA:20129"/>
        <dbReference type="ChEBI" id="CHEBI:15377"/>
        <dbReference type="ChEBI" id="CHEBI:16708"/>
        <dbReference type="ChEBI" id="CHEBI:78346"/>
        <dbReference type="ChEBI" id="CHEBI:456215"/>
        <dbReference type="EC" id="3.2.2.4"/>
    </reaction>
</comment>
<dbReference type="EC" id="3.2.2.4" evidence="2"/>
<reference evidence="4 5" key="1">
    <citation type="journal article" date="2007" name="Environ. Microbiol.">
        <title>Whole-genome analysis of the ammonia-oxidizing bacterium, Nitrosomonas eutropha C91: implications for niche adaptation.</title>
        <authorList>
            <person name="Stein L.Y."/>
            <person name="Arp D.J."/>
            <person name="Berube P.M."/>
            <person name="Chain P.S."/>
            <person name="Hauser L."/>
            <person name="Jetten M.S."/>
            <person name="Klotz M.G."/>
            <person name="Larimer F.W."/>
            <person name="Norton J.M."/>
            <person name="Op den Camp H.J.M."/>
            <person name="Shin M."/>
            <person name="Wei X."/>
        </authorList>
    </citation>
    <scope>NUCLEOTIDE SEQUENCE [LARGE SCALE GENOMIC DNA]</scope>
    <source>
        <strain evidence="5">DSM 101675 / C91 / Nm57</strain>
    </source>
</reference>
<dbReference type="InterPro" id="IPR052341">
    <property type="entry name" value="LOG_family_nucleotidases"/>
</dbReference>
<dbReference type="Gene3D" id="3.40.50.450">
    <property type="match status" value="1"/>
</dbReference>
<dbReference type="PANTHER" id="PTHR43393:SF3">
    <property type="entry name" value="LYSINE DECARBOXYLASE-LIKE PROTEIN"/>
    <property type="match status" value="1"/>
</dbReference>
<evidence type="ECO:0000313" key="5">
    <source>
        <dbReference type="Proteomes" id="UP000001966"/>
    </source>
</evidence>
<evidence type="ECO:0000256" key="3">
    <source>
        <dbReference type="ARBA" id="ARBA00031983"/>
    </source>
</evidence>
<name>Q0AHB7_NITEC</name>
<evidence type="ECO:0000256" key="2">
    <source>
        <dbReference type="ARBA" id="ARBA00011985"/>
    </source>
</evidence>
<proteinExistence type="predicted"/>
<dbReference type="GO" id="GO:0005829">
    <property type="term" value="C:cytosol"/>
    <property type="evidence" value="ECO:0007669"/>
    <property type="project" value="TreeGrafter"/>
</dbReference>
<gene>
    <name evidence="4" type="ordered locus">Neut_1006</name>
</gene>
<dbReference type="eggNOG" id="COG1075">
    <property type="taxonomic scope" value="Bacteria"/>
</dbReference>
<dbReference type="STRING" id="335283.Neut_1006"/>
<dbReference type="eggNOG" id="COG1611">
    <property type="taxonomic scope" value="Bacteria"/>
</dbReference>
<dbReference type="EMBL" id="CP000450">
    <property type="protein sequence ID" value="ABI59265.1"/>
    <property type="molecule type" value="Genomic_DNA"/>
</dbReference>
<dbReference type="Pfam" id="PF03641">
    <property type="entry name" value="Lysine_decarbox"/>
    <property type="match status" value="1"/>
</dbReference>
<dbReference type="AlphaFoldDB" id="Q0AHB7"/>
<organism evidence="4 5">
    <name type="scientific">Nitrosomonas eutropha (strain DSM 101675 / C91 / Nm57)</name>
    <dbReference type="NCBI Taxonomy" id="335283"/>
    <lineage>
        <taxon>Bacteria</taxon>
        <taxon>Pseudomonadati</taxon>
        <taxon>Pseudomonadota</taxon>
        <taxon>Betaproteobacteria</taxon>
        <taxon>Nitrosomonadales</taxon>
        <taxon>Nitrosomonadaceae</taxon>
        <taxon>Nitrosomonas</taxon>
    </lineage>
</organism>
<protein>
    <recommendedName>
        <fullName evidence="3">AMP nucleosidase</fullName>
        <ecNumber evidence="2">3.2.2.4</ecNumber>
    </recommendedName>
    <alternativeName>
        <fullName evidence="3">AMP nucleosidase</fullName>
    </alternativeName>
</protein>
<dbReference type="SUPFAM" id="SSF102405">
    <property type="entry name" value="MCP/YpsA-like"/>
    <property type="match status" value="1"/>
</dbReference>
<sequence>MCLELTFRFHYFALRKMHFLLHARELVAFPGGYGTLDELFEVLILIQTGKMQRIPLVLVGCTFWRHMIDFDLLLDESMSFHPISTCSLARTKPRKSSLPSNAFISTRQQDMNTKQRSIAESGIMMHTVDSLLDTQRAAAGGAHQCGQAATTCGAPACRHSQQQDPQRVDYADPQHERPGPAAVRHAILKYLPFRRWLRHPACRMKTGSALAELWLQQAMAAQPARSANSAAAGLQPWLETARHAWAYLFFTEHTPGERAFDERQAQVRDWYNVALLSDCSRPTALSQRRQLTLRIPPAPP</sequence>
<dbReference type="HOGENOM" id="CLU_926975_0_0_4"/>